<dbReference type="AlphaFoldDB" id="A0A2U1UY65"/>
<evidence type="ECO:0000256" key="1">
    <source>
        <dbReference type="SAM" id="SignalP"/>
    </source>
</evidence>
<organism evidence="2 3">
    <name type="scientific">Teichococcus aestuarii</name>
    <dbReference type="NCBI Taxonomy" id="568898"/>
    <lineage>
        <taxon>Bacteria</taxon>
        <taxon>Pseudomonadati</taxon>
        <taxon>Pseudomonadota</taxon>
        <taxon>Alphaproteobacteria</taxon>
        <taxon>Acetobacterales</taxon>
        <taxon>Roseomonadaceae</taxon>
        <taxon>Roseomonas</taxon>
    </lineage>
</organism>
<dbReference type="EMBL" id="PDOA01000030">
    <property type="protein sequence ID" value="PWC26587.1"/>
    <property type="molecule type" value="Genomic_DNA"/>
</dbReference>
<keyword evidence="1" id="KW-0732">Signal</keyword>
<comment type="caution">
    <text evidence="2">The sequence shown here is derived from an EMBL/GenBank/DDBJ whole genome shotgun (WGS) entry which is preliminary data.</text>
</comment>
<dbReference type="Proteomes" id="UP000245048">
    <property type="component" value="Unassembled WGS sequence"/>
</dbReference>
<sequence>MERVMPMLTSRPHTRSSRLMAGFAAACLLFASNIPTASAASSVVVLAQNYLADQREAIEDMLAQLLMQQKPGDQLTVLSARGGTRIAAIAIPDKPAYQHDRHRLPLLRPAFAAIRAAMEAAVAAGAPRDGSAPGQIGLPSLIENLRYHVHNGQLRVMLVGTPIHDDRVRSPIFSMAAAIPTGNHFFRPLSQTPFGLAGREGALPAQIHWCDTETSYLNPHHQSAVRDFWSGYLAHLGGRLMTLTPDLPMCLSRFAASVTEHASVSPAIPPDAPFGMEPIPMVLTLPINTLQANQTALLAQMQLPEPQAKALAAQIRVGAVNLIEIDAYDADQQDGDIAGVTTSSGALMRIPLLRQPTRVVVPIEGNSISIVGLVDGGGGGVTLGVRLPSASSSTADIHTPRLGVGQTVRIPVRLQ</sequence>
<proteinExistence type="predicted"/>
<evidence type="ECO:0000313" key="3">
    <source>
        <dbReference type="Proteomes" id="UP000245048"/>
    </source>
</evidence>
<gene>
    <name evidence="2" type="ORF">CR165_22350</name>
</gene>
<name>A0A2U1UY65_9PROT</name>
<accession>A0A2U1UY65</accession>
<feature type="signal peptide" evidence="1">
    <location>
        <begin position="1"/>
        <end position="39"/>
    </location>
</feature>
<protein>
    <submittedName>
        <fullName evidence="2">Uncharacterized protein</fullName>
    </submittedName>
</protein>
<keyword evidence="3" id="KW-1185">Reference proteome</keyword>
<feature type="chain" id="PRO_5015743498" evidence="1">
    <location>
        <begin position="40"/>
        <end position="415"/>
    </location>
</feature>
<reference evidence="3" key="1">
    <citation type="submission" date="2017-10" db="EMBL/GenBank/DDBJ databases">
        <authorList>
            <person name="Toshchakov S.V."/>
            <person name="Goeva M.A."/>
        </authorList>
    </citation>
    <scope>NUCLEOTIDE SEQUENCE [LARGE SCALE GENOMIC DNA]</scope>
    <source>
        <strain evidence="3">JR1/69-1-13</strain>
    </source>
</reference>
<evidence type="ECO:0000313" key="2">
    <source>
        <dbReference type="EMBL" id="PWC26587.1"/>
    </source>
</evidence>